<dbReference type="SUPFAM" id="SSF55282">
    <property type="entry name" value="RL5-like"/>
    <property type="match status" value="1"/>
</dbReference>
<feature type="domain" description="Large ribosomal subunit protein uL5 N-terminal" evidence="5">
    <location>
        <begin position="42"/>
        <end position="94"/>
    </location>
</feature>
<evidence type="ECO:0000259" key="6">
    <source>
        <dbReference type="Pfam" id="PF00673"/>
    </source>
</evidence>
<dbReference type="InterPro" id="IPR002132">
    <property type="entry name" value="Ribosomal_uL5"/>
</dbReference>
<geneLocation type="mitochondrion" evidence="7"/>
<keyword evidence="3 4" id="KW-0687">Ribonucleoprotein</keyword>
<dbReference type="Gene3D" id="3.30.1440.10">
    <property type="match status" value="1"/>
</dbReference>
<dbReference type="PIRSF" id="PIRSF002161">
    <property type="entry name" value="Ribosomal_L5"/>
    <property type="match status" value="1"/>
</dbReference>
<evidence type="ECO:0000256" key="2">
    <source>
        <dbReference type="ARBA" id="ARBA00022980"/>
    </source>
</evidence>
<dbReference type="Pfam" id="PF00673">
    <property type="entry name" value="Ribosomal_L5_C"/>
    <property type="match status" value="1"/>
</dbReference>
<accession>A0A1S5R1Z3</accession>
<evidence type="ECO:0000313" key="7">
    <source>
        <dbReference type="EMBL" id="ANA57092.1"/>
    </source>
</evidence>
<evidence type="ECO:0000259" key="5">
    <source>
        <dbReference type="Pfam" id="PF00281"/>
    </source>
</evidence>
<organism evidence="7">
    <name type="scientific">Cymbomonas tetramitiformis</name>
    <dbReference type="NCBI Taxonomy" id="36881"/>
    <lineage>
        <taxon>Eukaryota</taxon>
        <taxon>Viridiplantae</taxon>
        <taxon>Chlorophyta</taxon>
        <taxon>Pyramimonadophyceae</taxon>
        <taxon>Pyramimonadales</taxon>
        <taxon>Pyramimonadaceae</taxon>
        <taxon>Cymbomonas</taxon>
    </lineage>
</organism>
<evidence type="ECO:0000256" key="4">
    <source>
        <dbReference type="RuleBase" id="RU003930"/>
    </source>
</evidence>
<dbReference type="GO" id="GO:0003735">
    <property type="term" value="F:structural constituent of ribosome"/>
    <property type="evidence" value="ECO:0007669"/>
    <property type="project" value="InterPro"/>
</dbReference>
<dbReference type="GO" id="GO:0005840">
    <property type="term" value="C:ribosome"/>
    <property type="evidence" value="ECO:0007669"/>
    <property type="project" value="UniProtKB-KW"/>
</dbReference>
<dbReference type="InterPro" id="IPR031310">
    <property type="entry name" value="Ribosomal_uL5_N"/>
</dbReference>
<evidence type="ECO:0000256" key="3">
    <source>
        <dbReference type="ARBA" id="ARBA00023274"/>
    </source>
</evidence>
<comment type="similarity">
    <text evidence="1 4">Belongs to the universal ribosomal protein uL5 family.</text>
</comment>
<dbReference type="GO" id="GO:1990904">
    <property type="term" value="C:ribonucleoprotein complex"/>
    <property type="evidence" value="ECO:0007669"/>
    <property type="project" value="UniProtKB-KW"/>
</dbReference>
<sequence length="201" mass="22843">MYLTNRIKLHYKNILYQDLLLKNVNSLPIFSNTRASAKKLAQPTISEIIVSTSSKKVLVDHVLLLSYINSLNLITGQIPTKTKSRKSIANFKLRSSQLMGCKVNLRGEQCEYFIDKLLSIVFPKIREFERLHACEVLATGVSTLTVSLKDLFLFPELEENYDLFENLNGIDITFVTTAKSKEETLLLLSGFQLPVLKTNEK</sequence>
<dbReference type="PANTHER" id="PTHR11994">
    <property type="entry name" value="60S RIBOSOMAL PROTEIN L11-RELATED"/>
    <property type="match status" value="1"/>
</dbReference>
<dbReference type="RefSeq" id="YP_009449548.1">
    <property type="nucleotide sequence ID" value="NC_036614.1"/>
</dbReference>
<reference evidence="7" key="1">
    <citation type="journal article" date="2017" name="J. Phycol.">
        <title>Complete mitochondrial genomes of prasinophyte algae Pyramimonas parkeae and Cymbomonas tetramitiformis.</title>
        <authorList>
            <person name="Satjarak A."/>
            <person name="Burns J.A."/>
            <person name="Kim E."/>
            <person name="Graham L.E."/>
        </authorList>
    </citation>
    <scope>NUCLEOTIDE SEQUENCE</scope>
    <source>
        <strain evidence="7">PLY262</strain>
    </source>
</reference>
<protein>
    <submittedName>
        <fullName evidence="7">Ribosomal protein L5</fullName>
    </submittedName>
</protein>
<proteinExistence type="inferred from homology"/>
<dbReference type="AlphaFoldDB" id="A0A1S5R1Z3"/>
<keyword evidence="2 4" id="KW-0689">Ribosomal protein</keyword>
<gene>
    <name evidence="7" type="primary">rpl5</name>
</gene>
<dbReference type="Pfam" id="PF00281">
    <property type="entry name" value="Ribosomal_L5"/>
    <property type="match status" value="1"/>
</dbReference>
<dbReference type="GO" id="GO:0006412">
    <property type="term" value="P:translation"/>
    <property type="evidence" value="ECO:0007669"/>
    <property type="project" value="InterPro"/>
</dbReference>
<evidence type="ECO:0000256" key="1">
    <source>
        <dbReference type="ARBA" id="ARBA00008553"/>
    </source>
</evidence>
<dbReference type="EMBL" id="KX013548">
    <property type="protein sequence ID" value="ANA57092.1"/>
    <property type="molecule type" value="Genomic_DNA"/>
</dbReference>
<keyword evidence="7" id="KW-0496">Mitochondrion</keyword>
<dbReference type="InterPro" id="IPR022803">
    <property type="entry name" value="Ribosomal_uL5_dom_sf"/>
</dbReference>
<dbReference type="GeneID" id="35414635"/>
<name>A0A1S5R1Z3_9CHLO</name>
<feature type="domain" description="Large ribosomal subunit protein uL5 C-terminal" evidence="6">
    <location>
        <begin position="99"/>
        <end position="194"/>
    </location>
</feature>
<dbReference type="InterPro" id="IPR031309">
    <property type="entry name" value="Ribosomal_uL5_C"/>
</dbReference>